<dbReference type="InterPro" id="IPR029058">
    <property type="entry name" value="AB_hydrolase_fold"/>
</dbReference>
<comment type="caution">
    <text evidence="8">The sequence shown here is derived from an EMBL/GenBank/DDBJ whole genome shotgun (WGS) entry which is preliminary data.</text>
</comment>
<dbReference type="SUPFAM" id="SSF53474">
    <property type="entry name" value="alpha/beta-Hydrolases"/>
    <property type="match status" value="1"/>
</dbReference>
<evidence type="ECO:0000256" key="4">
    <source>
        <dbReference type="ARBA" id="ARBA00022752"/>
    </source>
</evidence>
<dbReference type="Pfam" id="PF00561">
    <property type="entry name" value="Abhydrolase_1"/>
    <property type="match status" value="1"/>
</dbReference>
<dbReference type="Gene3D" id="3.40.50.1820">
    <property type="entry name" value="alpha/beta hydrolase"/>
    <property type="match status" value="1"/>
</dbReference>
<dbReference type="EMBL" id="BAABRO010000001">
    <property type="protein sequence ID" value="GAA5504695.1"/>
    <property type="molecule type" value="Genomic_DNA"/>
</dbReference>
<evidence type="ECO:0000313" key="9">
    <source>
        <dbReference type="Proteomes" id="UP001416858"/>
    </source>
</evidence>
<keyword evidence="3" id="KW-0808">Transferase</keyword>
<dbReference type="InterPro" id="IPR010125">
    <property type="entry name" value="PHA_synth_III_C"/>
</dbReference>
<evidence type="ECO:0000259" key="7">
    <source>
        <dbReference type="Pfam" id="PF00561"/>
    </source>
</evidence>
<dbReference type="InterPro" id="IPR000073">
    <property type="entry name" value="AB_hydrolase_1"/>
</dbReference>
<dbReference type="PANTHER" id="PTHR36837:SF2">
    <property type="entry name" value="POLY(3-HYDROXYALKANOATE) POLYMERASE SUBUNIT PHAC"/>
    <property type="match status" value="1"/>
</dbReference>
<dbReference type="NCBIfam" id="TIGR01836">
    <property type="entry name" value="PHA_synth_III_C"/>
    <property type="match status" value="1"/>
</dbReference>
<proteinExistence type="predicted"/>
<keyword evidence="4" id="KW-0583">PHB biosynthesis</keyword>
<name>A0ABP9VKA1_9BACT</name>
<feature type="domain" description="AB hydrolase-1" evidence="7">
    <location>
        <begin position="70"/>
        <end position="337"/>
    </location>
</feature>
<accession>A0ABP9VKA1</accession>
<dbReference type="RefSeq" id="WP_345681746.1">
    <property type="nucleotide sequence ID" value="NZ_BAABRO010000001.1"/>
</dbReference>
<dbReference type="Proteomes" id="UP001416858">
    <property type="component" value="Unassembled WGS sequence"/>
</dbReference>
<keyword evidence="5" id="KW-0012">Acyltransferase</keyword>
<dbReference type="PANTHER" id="PTHR36837">
    <property type="entry name" value="POLY(3-HYDROXYALKANOATE) POLYMERASE SUBUNIT PHAC"/>
    <property type="match status" value="1"/>
</dbReference>
<keyword evidence="9" id="KW-1185">Reference proteome</keyword>
<reference evidence="8 9" key="1">
    <citation type="submission" date="2024-02" db="EMBL/GenBank/DDBJ databases">
        <title>Rhodopirellula caenicola NBRC 110016.</title>
        <authorList>
            <person name="Ichikawa N."/>
            <person name="Katano-Makiyama Y."/>
            <person name="Hidaka K."/>
        </authorList>
    </citation>
    <scope>NUCLEOTIDE SEQUENCE [LARGE SCALE GENOMIC DNA]</scope>
    <source>
        <strain evidence="8 9">NBRC 110016</strain>
    </source>
</reference>
<sequence>MTPLLDVFFDYQKMAWQETFRMQERMLNMAKVPKIAGNVQIAHSPHDVVYEEDALQLLRFRNDSVDLAEPILICYALVNRPYILDLESRRSVVRQLLKRGFEVYLIDWGIPTAADRSLRLKDYVCGFLKNVVDFVCEDADSPQVNLLGYCMGGTMSTMFTALYQSQVRNLILMAAPIDFDDNGGLLNLWTREEHFDVDGLIDAFGNCPGSFLQSTFQLRDPIQNFVAKYQSFYEKLDDEDFLENYFAMEHWANDNIPIAGETFREFVKKLYQRNELIKGEFRLNGKLVRLSEITCPLLMLVADRDDLVPAASTLAIEKYVRSKDVQAMSIDAGHIGLAVGSRSHRQLWPNVAMWIADRSTNR</sequence>
<evidence type="ECO:0000256" key="1">
    <source>
        <dbReference type="ARBA" id="ARBA00004683"/>
    </source>
</evidence>
<gene>
    <name evidence="8" type="primary">phaC</name>
    <name evidence="8" type="ORF">Rcae01_00134</name>
</gene>
<organism evidence="8 9">
    <name type="scientific">Novipirellula caenicola</name>
    <dbReference type="NCBI Taxonomy" id="1536901"/>
    <lineage>
        <taxon>Bacteria</taxon>
        <taxon>Pseudomonadati</taxon>
        <taxon>Planctomycetota</taxon>
        <taxon>Planctomycetia</taxon>
        <taxon>Pirellulales</taxon>
        <taxon>Pirellulaceae</taxon>
        <taxon>Novipirellula</taxon>
    </lineage>
</organism>
<dbReference type="InterPro" id="IPR051321">
    <property type="entry name" value="PHA/PHB_synthase"/>
</dbReference>
<evidence type="ECO:0000256" key="6">
    <source>
        <dbReference type="ARBA" id="ARBA00033356"/>
    </source>
</evidence>
<evidence type="ECO:0000313" key="8">
    <source>
        <dbReference type="EMBL" id="GAA5504695.1"/>
    </source>
</evidence>
<evidence type="ECO:0000256" key="3">
    <source>
        <dbReference type="ARBA" id="ARBA00022679"/>
    </source>
</evidence>
<comment type="pathway">
    <text evidence="1">Biopolymer metabolism; poly-(R)-3-hydroxybutanoate biosynthesis.</text>
</comment>
<evidence type="ECO:0000256" key="5">
    <source>
        <dbReference type="ARBA" id="ARBA00023315"/>
    </source>
</evidence>
<protein>
    <recommendedName>
        <fullName evidence="2">Poly(3-hydroxyalkanoate) polymerase subunit PhaC</fullName>
    </recommendedName>
    <alternativeName>
        <fullName evidence="6">PHB synthase subunit PhaC</fullName>
    </alternativeName>
</protein>
<evidence type="ECO:0000256" key="2">
    <source>
        <dbReference type="ARBA" id="ARBA00019065"/>
    </source>
</evidence>